<dbReference type="GO" id="GO:0046872">
    <property type="term" value="F:metal ion binding"/>
    <property type="evidence" value="ECO:0007669"/>
    <property type="project" value="UniProtKB-UniRule"/>
</dbReference>
<proteinExistence type="inferred from homology"/>
<dbReference type="OrthoDB" id="9778595at2"/>
<evidence type="ECO:0000256" key="11">
    <source>
        <dbReference type="PIRSR" id="PIRSR006268-2"/>
    </source>
</evidence>
<dbReference type="PANTHER" id="PTHR30040">
    <property type="entry name" value="THIAMINE BIOSYNTHESIS LIPOPROTEIN APBE"/>
    <property type="match status" value="1"/>
</dbReference>
<evidence type="ECO:0000256" key="8">
    <source>
        <dbReference type="ARBA" id="ARBA00031306"/>
    </source>
</evidence>
<organism evidence="13 14">
    <name type="scientific">Geosporobacter ferrireducens</name>
    <dbReference type="NCBI Taxonomy" id="1424294"/>
    <lineage>
        <taxon>Bacteria</taxon>
        <taxon>Bacillati</taxon>
        <taxon>Bacillota</taxon>
        <taxon>Clostridia</taxon>
        <taxon>Peptostreptococcales</taxon>
        <taxon>Thermotaleaceae</taxon>
        <taxon>Geosporobacter</taxon>
    </lineage>
</organism>
<dbReference type="STRING" id="1424294.Gferi_26310"/>
<keyword evidence="12" id="KW-0472">Membrane</keyword>
<evidence type="ECO:0000313" key="14">
    <source>
        <dbReference type="Proteomes" id="UP000095743"/>
    </source>
</evidence>
<feature type="binding site" evidence="11">
    <location>
        <position position="171"/>
    </location>
    <ligand>
        <name>Mg(2+)</name>
        <dbReference type="ChEBI" id="CHEBI:18420"/>
    </ligand>
</feature>
<dbReference type="PIRSF" id="PIRSF006268">
    <property type="entry name" value="ApbE"/>
    <property type="match status" value="1"/>
</dbReference>
<dbReference type="GO" id="GO:0016740">
    <property type="term" value="F:transferase activity"/>
    <property type="evidence" value="ECO:0007669"/>
    <property type="project" value="UniProtKB-UniRule"/>
</dbReference>
<evidence type="ECO:0000256" key="2">
    <source>
        <dbReference type="ARBA" id="ARBA00016337"/>
    </source>
</evidence>
<dbReference type="Gene3D" id="3.10.520.10">
    <property type="entry name" value="ApbE-like domains"/>
    <property type="match status" value="1"/>
</dbReference>
<comment type="similarity">
    <text evidence="10 12">Belongs to the ApbE family.</text>
</comment>
<keyword evidence="3 10" id="KW-0285">Flavoprotein</keyword>
<dbReference type="EMBL" id="CP017269">
    <property type="protein sequence ID" value="AOT72760.1"/>
    <property type="molecule type" value="Genomic_DNA"/>
</dbReference>
<dbReference type="PANTHER" id="PTHR30040:SF2">
    <property type="entry name" value="FAD:PROTEIN FMN TRANSFERASE"/>
    <property type="match status" value="1"/>
</dbReference>
<dbReference type="PROSITE" id="PS51257">
    <property type="entry name" value="PROKAR_LIPOPROTEIN"/>
    <property type="match status" value="1"/>
</dbReference>
<protein>
    <recommendedName>
        <fullName evidence="2 10">FAD:protein FMN transferase</fullName>
        <ecNumber evidence="1 10">2.7.1.180</ecNumber>
    </recommendedName>
    <alternativeName>
        <fullName evidence="8 10">Flavin transferase</fullName>
    </alternativeName>
</protein>
<sequence>MFKKIFIIILTLSMLLTGCTKEKTLITDSAYMLGTYLQISIWTEDQQKGKEVIAECFRRIQEIEQNMSVNIEDSEVTKINKNAGIEQVAVSNDTAFVLGKAKEYAALTKGAYDPSIGPLVKLWGIETDHERVPEKNEIDEALKYVNYNAIQIQDENKIKLADRGMFIDLGGIAKGYAADEVANILRKRGIQHAMVNLGGNVYALGNKIDGDDWKVGIQNPYEPTGTHMGIVEINNMTVVSSGNYERYFMKGDIRYHHIIDPKTGYPAENGVISTVIISNSSIDADALSTGIYVLGLEKGMELIENINDVECIIITEDKGVYLSSGMEGKLKISNDTFYLAN</sequence>
<dbReference type="Pfam" id="PF02424">
    <property type="entry name" value="ApbE"/>
    <property type="match status" value="1"/>
</dbReference>
<comment type="catalytic activity">
    <reaction evidence="9 10 12">
        <text>L-threonyl-[protein] + FAD = FMN-L-threonyl-[protein] + AMP + H(+)</text>
        <dbReference type="Rhea" id="RHEA:36847"/>
        <dbReference type="Rhea" id="RHEA-COMP:11060"/>
        <dbReference type="Rhea" id="RHEA-COMP:11061"/>
        <dbReference type="ChEBI" id="CHEBI:15378"/>
        <dbReference type="ChEBI" id="CHEBI:30013"/>
        <dbReference type="ChEBI" id="CHEBI:57692"/>
        <dbReference type="ChEBI" id="CHEBI:74257"/>
        <dbReference type="ChEBI" id="CHEBI:456215"/>
        <dbReference type="EC" id="2.7.1.180"/>
    </reaction>
</comment>
<reference evidence="13 14" key="1">
    <citation type="submission" date="2016-09" db="EMBL/GenBank/DDBJ databases">
        <title>Genomic analysis reveals versatility of anaerobic energy metabolism of Geosporobacter ferrireducens IRF9 of phylum Firmicutes.</title>
        <authorList>
            <person name="Kim S.-J."/>
        </authorList>
    </citation>
    <scope>NUCLEOTIDE SEQUENCE [LARGE SCALE GENOMIC DNA]</scope>
    <source>
        <strain evidence="13 14">IRF9</strain>
    </source>
</reference>
<evidence type="ECO:0000256" key="5">
    <source>
        <dbReference type="ARBA" id="ARBA00022723"/>
    </source>
</evidence>
<dbReference type="RefSeq" id="WP_069981069.1">
    <property type="nucleotide sequence ID" value="NZ_CP017269.1"/>
</dbReference>
<accession>A0A1D8GP84</accession>
<comment type="function">
    <text evidence="12">Flavin transferase that catalyzes the transfer of the FMN moiety of FAD and its covalent binding to the hydroxyl group of a threonine residue in a target flavoprotein.</text>
</comment>
<keyword evidence="14" id="KW-1185">Reference proteome</keyword>
<evidence type="ECO:0000256" key="4">
    <source>
        <dbReference type="ARBA" id="ARBA00022679"/>
    </source>
</evidence>
<evidence type="ECO:0000256" key="3">
    <source>
        <dbReference type="ARBA" id="ARBA00022630"/>
    </source>
</evidence>
<dbReference type="GO" id="GO:0005886">
    <property type="term" value="C:plasma membrane"/>
    <property type="evidence" value="ECO:0007669"/>
    <property type="project" value="UniProtKB-SubCell"/>
</dbReference>
<dbReference type="InterPro" id="IPR003374">
    <property type="entry name" value="ApbE-like_sf"/>
</dbReference>
<comment type="subcellular location">
    <subcellularLocation>
        <location evidence="12">Cell inner membrane</location>
        <topology evidence="12">Lipid-anchor</topology>
        <orientation evidence="12">Periplasmic side</orientation>
    </subcellularLocation>
</comment>
<feature type="binding site" evidence="11">
    <location>
        <position position="289"/>
    </location>
    <ligand>
        <name>Mg(2+)</name>
        <dbReference type="ChEBI" id="CHEBI:18420"/>
    </ligand>
</feature>
<feature type="binding site" evidence="11">
    <location>
        <position position="285"/>
    </location>
    <ligand>
        <name>Mg(2+)</name>
        <dbReference type="ChEBI" id="CHEBI:18420"/>
    </ligand>
</feature>
<evidence type="ECO:0000256" key="10">
    <source>
        <dbReference type="PIRNR" id="PIRNR006268"/>
    </source>
</evidence>
<keyword evidence="6 10" id="KW-0274">FAD</keyword>
<evidence type="ECO:0000256" key="12">
    <source>
        <dbReference type="RuleBase" id="RU363002"/>
    </source>
</evidence>
<evidence type="ECO:0000256" key="9">
    <source>
        <dbReference type="ARBA" id="ARBA00048540"/>
    </source>
</evidence>
<evidence type="ECO:0000313" key="13">
    <source>
        <dbReference type="EMBL" id="AOT72760.1"/>
    </source>
</evidence>
<keyword evidence="12" id="KW-0997">Cell inner membrane</keyword>
<keyword evidence="5 10" id="KW-0479">Metal-binding</keyword>
<dbReference type="Proteomes" id="UP000095743">
    <property type="component" value="Chromosome"/>
</dbReference>
<evidence type="ECO:0000256" key="1">
    <source>
        <dbReference type="ARBA" id="ARBA00011955"/>
    </source>
</evidence>
<evidence type="ECO:0000256" key="7">
    <source>
        <dbReference type="ARBA" id="ARBA00022842"/>
    </source>
</evidence>
<dbReference type="InterPro" id="IPR024932">
    <property type="entry name" value="ApbE"/>
</dbReference>
<keyword evidence="12" id="KW-1003">Cell membrane</keyword>
<comment type="cofactor">
    <cofactor evidence="11">
        <name>Mg(2+)</name>
        <dbReference type="ChEBI" id="CHEBI:18420"/>
    </cofactor>
    <cofactor evidence="11">
        <name>Mn(2+)</name>
        <dbReference type="ChEBI" id="CHEBI:29035"/>
    </cofactor>
    <text evidence="11">Magnesium. Can also use manganese.</text>
</comment>
<keyword evidence="4 10" id="KW-0808">Transferase</keyword>
<gene>
    <name evidence="13" type="ORF">Gferi_26310</name>
</gene>
<keyword evidence="12" id="KW-0449">Lipoprotein</keyword>
<dbReference type="SUPFAM" id="SSF143631">
    <property type="entry name" value="ApbE-like"/>
    <property type="match status" value="1"/>
</dbReference>
<dbReference type="AlphaFoldDB" id="A0A1D8GP84"/>
<dbReference type="EC" id="2.7.1.180" evidence="1 10"/>
<keyword evidence="7 10" id="KW-0460">Magnesium</keyword>
<name>A0A1D8GP84_9FIRM</name>
<evidence type="ECO:0000256" key="6">
    <source>
        <dbReference type="ARBA" id="ARBA00022827"/>
    </source>
</evidence>
<dbReference type="KEGG" id="gfe:Gferi_26310"/>